<dbReference type="EMBL" id="JAVRFH010000163">
    <property type="protein sequence ID" value="MDT0616506.1"/>
    <property type="molecule type" value="Genomic_DNA"/>
</dbReference>
<dbReference type="EC" id="3.6.-.-" evidence="4"/>
<dbReference type="InterPro" id="IPR000086">
    <property type="entry name" value="NUDIX_hydrolase_dom"/>
</dbReference>
<evidence type="ECO:0000259" key="3">
    <source>
        <dbReference type="PROSITE" id="PS51462"/>
    </source>
</evidence>
<evidence type="ECO:0000256" key="1">
    <source>
        <dbReference type="ARBA" id="ARBA00001946"/>
    </source>
</evidence>
<reference evidence="4" key="1">
    <citation type="submission" date="2024-05" db="EMBL/GenBank/DDBJ databases">
        <title>30 novel species of actinomycetes from the DSMZ collection.</title>
        <authorList>
            <person name="Nouioui I."/>
        </authorList>
    </citation>
    <scope>NUCLEOTIDE SEQUENCE</scope>
    <source>
        <strain evidence="4">DSM 40712</strain>
    </source>
</reference>
<dbReference type="Pfam" id="PF00293">
    <property type="entry name" value="NUDIX"/>
    <property type="match status" value="1"/>
</dbReference>
<dbReference type="GO" id="GO:0016787">
    <property type="term" value="F:hydrolase activity"/>
    <property type="evidence" value="ECO:0007669"/>
    <property type="project" value="UniProtKB-KW"/>
</dbReference>
<dbReference type="Gene3D" id="3.90.79.10">
    <property type="entry name" value="Nucleoside Triphosphate Pyrophosphohydrolase"/>
    <property type="match status" value="1"/>
</dbReference>
<protein>
    <submittedName>
        <fullName evidence="4">NUDIX hydrolase</fullName>
        <ecNumber evidence="4">3.6.-.-</ecNumber>
    </submittedName>
</protein>
<dbReference type="PROSITE" id="PS51462">
    <property type="entry name" value="NUDIX"/>
    <property type="match status" value="1"/>
</dbReference>
<dbReference type="InterPro" id="IPR020084">
    <property type="entry name" value="NUDIX_hydrolase_CS"/>
</dbReference>
<comment type="cofactor">
    <cofactor evidence="1">
        <name>Mg(2+)</name>
        <dbReference type="ChEBI" id="CHEBI:18420"/>
    </cofactor>
</comment>
<feature type="domain" description="Nudix hydrolase" evidence="3">
    <location>
        <begin position="55"/>
        <end position="185"/>
    </location>
</feature>
<dbReference type="RefSeq" id="WP_311586006.1">
    <property type="nucleotide sequence ID" value="NZ_JAVRFH010000163.1"/>
</dbReference>
<keyword evidence="2 4" id="KW-0378">Hydrolase</keyword>
<gene>
    <name evidence="4" type="ORF">RM812_41195</name>
</gene>
<dbReference type="Proteomes" id="UP001180724">
    <property type="component" value="Unassembled WGS sequence"/>
</dbReference>
<name>A0ABU3B240_9ACTN</name>
<accession>A0ABU3B240</accession>
<sequence>MTTVTGPRSAQPVDVPAPIRRVREVAVFRNRFGTLFNDDVVAPSGTAGQYLRWQWNQDGVVVVPVGSAGYALVPSYRYPVHAASIEFPRGGVEGDEELAVAAARELREETGLICEAPRRLGLIHADTGIIASSIHVFVAPVDTTETQSARPEAMESVSEPVWIAPAELPRWLADGRITCGVTLAALALVQSRYPTLPAGHPEAIAA</sequence>
<evidence type="ECO:0000313" key="5">
    <source>
        <dbReference type="Proteomes" id="UP001180724"/>
    </source>
</evidence>
<dbReference type="PROSITE" id="PS00893">
    <property type="entry name" value="NUDIX_BOX"/>
    <property type="match status" value="1"/>
</dbReference>
<proteinExistence type="predicted"/>
<evidence type="ECO:0000313" key="4">
    <source>
        <dbReference type="EMBL" id="MDT0616506.1"/>
    </source>
</evidence>
<dbReference type="PANTHER" id="PTHR11839:SF18">
    <property type="entry name" value="NUDIX HYDROLASE DOMAIN-CONTAINING PROTEIN"/>
    <property type="match status" value="1"/>
</dbReference>
<comment type="caution">
    <text evidence="4">The sequence shown here is derived from an EMBL/GenBank/DDBJ whole genome shotgun (WGS) entry which is preliminary data.</text>
</comment>
<keyword evidence="5" id="KW-1185">Reference proteome</keyword>
<dbReference type="PANTHER" id="PTHR11839">
    <property type="entry name" value="UDP/ADP-SUGAR PYROPHOSPHATASE"/>
    <property type="match status" value="1"/>
</dbReference>
<dbReference type="InterPro" id="IPR015797">
    <property type="entry name" value="NUDIX_hydrolase-like_dom_sf"/>
</dbReference>
<dbReference type="CDD" id="cd03424">
    <property type="entry name" value="NUDIX_ADPRase_Nudt5_UGPPase_Nudt14"/>
    <property type="match status" value="1"/>
</dbReference>
<evidence type="ECO:0000256" key="2">
    <source>
        <dbReference type="ARBA" id="ARBA00022801"/>
    </source>
</evidence>
<dbReference type="SUPFAM" id="SSF55811">
    <property type="entry name" value="Nudix"/>
    <property type="match status" value="1"/>
</dbReference>
<organism evidence="4 5">
    <name type="scientific">Streptomyces lancefieldiae</name>
    <dbReference type="NCBI Taxonomy" id="3075520"/>
    <lineage>
        <taxon>Bacteria</taxon>
        <taxon>Bacillati</taxon>
        <taxon>Actinomycetota</taxon>
        <taxon>Actinomycetes</taxon>
        <taxon>Kitasatosporales</taxon>
        <taxon>Streptomycetaceae</taxon>
        <taxon>Streptomyces</taxon>
    </lineage>
</organism>